<accession>A0ABQ4UNC0</accession>
<protein>
    <submittedName>
        <fullName evidence="2">Uncharacterized protein</fullName>
    </submittedName>
</protein>
<comment type="caution">
    <text evidence="2">The sequence shown here is derived from an EMBL/GenBank/DDBJ whole genome shotgun (WGS) entry which is preliminary data.</text>
</comment>
<gene>
    <name evidence="2" type="ORF">LNAOJCKE_4822</name>
</gene>
<proteinExistence type="predicted"/>
<feature type="transmembrane region" description="Helical" evidence="1">
    <location>
        <begin position="21"/>
        <end position="44"/>
    </location>
</feature>
<feature type="transmembrane region" description="Helical" evidence="1">
    <location>
        <begin position="139"/>
        <end position="160"/>
    </location>
</feature>
<dbReference type="EMBL" id="BPRC01000029">
    <property type="protein sequence ID" value="GJE67590.1"/>
    <property type="molecule type" value="Genomic_DNA"/>
</dbReference>
<reference evidence="2" key="2">
    <citation type="submission" date="2021-08" db="EMBL/GenBank/DDBJ databases">
        <authorList>
            <person name="Tani A."/>
            <person name="Ola A."/>
            <person name="Ogura Y."/>
            <person name="Katsura K."/>
            <person name="Hayashi T."/>
        </authorList>
    </citation>
    <scope>NUCLEOTIDE SEQUENCE</scope>
    <source>
        <strain evidence="2">NBRC 15686</strain>
    </source>
</reference>
<feature type="transmembrane region" description="Helical" evidence="1">
    <location>
        <begin position="98"/>
        <end position="119"/>
    </location>
</feature>
<name>A0ABQ4UNC0_9HYPH</name>
<keyword evidence="1" id="KW-1133">Transmembrane helix</keyword>
<evidence type="ECO:0000313" key="3">
    <source>
        <dbReference type="Proteomes" id="UP001055039"/>
    </source>
</evidence>
<sequence>MSRTAALSAGAGAEPASRRGAWAIAAAPLLAALAALFAVFLAGFDQRSAMPPDVAARFYGFFLDRYPLFAFALVYGLVRILAAMWAPGPASPVRRLTGGGLGLALVLGLSLHPTFGGLVLRAGFATGSGAFLNGTPMALAYAMGAGAAAGLFGLAMGLGARLAGRSGPARAGSRWRRAGRALLGALLGFLTLWFAAAMIGLARDAGFGPWPRRPLDARDLVIAALLLTGAALPHVALVAARLRRTVHAMSRRDGAA</sequence>
<feature type="transmembrane region" description="Helical" evidence="1">
    <location>
        <begin position="66"/>
        <end position="86"/>
    </location>
</feature>
<feature type="transmembrane region" description="Helical" evidence="1">
    <location>
        <begin position="221"/>
        <end position="242"/>
    </location>
</feature>
<keyword evidence="1" id="KW-0812">Transmembrane</keyword>
<reference evidence="2" key="1">
    <citation type="journal article" date="2021" name="Front. Microbiol.">
        <title>Comprehensive Comparative Genomics and Phenotyping of Methylobacterium Species.</title>
        <authorList>
            <person name="Alessa O."/>
            <person name="Ogura Y."/>
            <person name="Fujitani Y."/>
            <person name="Takami H."/>
            <person name="Hayashi T."/>
            <person name="Sahin N."/>
            <person name="Tani A."/>
        </authorList>
    </citation>
    <scope>NUCLEOTIDE SEQUENCE</scope>
    <source>
        <strain evidence="2">NBRC 15686</strain>
    </source>
</reference>
<evidence type="ECO:0000313" key="2">
    <source>
        <dbReference type="EMBL" id="GJE67590.1"/>
    </source>
</evidence>
<dbReference type="RefSeq" id="WP_238228550.1">
    <property type="nucleotide sequence ID" value="NZ_BAAADH010000023.1"/>
</dbReference>
<evidence type="ECO:0000256" key="1">
    <source>
        <dbReference type="SAM" id="Phobius"/>
    </source>
</evidence>
<keyword evidence="1" id="KW-0472">Membrane</keyword>
<dbReference type="Proteomes" id="UP001055039">
    <property type="component" value="Unassembled WGS sequence"/>
</dbReference>
<feature type="transmembrane region" description="Helical" evidence="1">
    <location>
        <begin position="181"/>
        <end position="201"/>
    </location>
</feature>
<organism evidence="2 3">
    <name type="scientific">Methylorubrum aminovorans</name>
    <dbReference type="NCBI Taxonomy" id="269069"/>
    <lineage>
        <taxon>Bacteria</taxon>
        <taxon>Pseudomonadati</taxon>
        <taxon>Pseudomonadota</taxon>
        <taxon>Alphaproteobacteria</taxon>
        <taxon>Hyphomicrobiales</taxon>
        <taxon>Methylobacteriaceae</taxon>
        <taxon>Methylorubrum</taxon>
    </lineage>
</organism>
<keyword evidence="3" id="KW-1185">Reference proteome</keyword>